<dbReference type="InterPro" id="IPR003594">
    <property type="entry name" value="HATPase_dom"/>
</dbReference>
<dbReference type="Pfam" id="PF02518">
    <property type="entry name" value="HATPase_c"/>
    <property type="match status" value="1"/>
</dbReference>
<name>A0A1T4RRQ9_9ACTN</name>
<dbReference type="PROSITE" id="PS50109">
    <property type="entry name" value="HIS_KIN"/>
    <property type="match status" value="1"/>
</dbReference>
<evidence type="ECO:0000256" key="2">
    <source>
        <dbReference type="ARBA" id="ARBA00012438"/>
    </source>
</evidence>
<keyword evidence="3" id="KW-0597">Phosphoprotein</keyword>
<dbReference type="SUPFAM" id="SSF55874">
    <property type="entry name" value="ATPase domain of HSP90 chaperone/DNA topoisomerase II/histidine kinase"/>
    <property type="match status" value="1"/>
</dbReference>
<evidence type="ECO:0000256" key="6">
    <source>
        <dbReference type="ARBA" id="ARBA00022777"/>
    </source>
</evidence>
<evidence type="ECO:0000313" key="11">
    <source>
        <dbReference type="Proteomes" id="UP000190637"/>
    </source>
</evidence>
<keyword evidence="5" id="KW-0812">Transmembrane</keyword>
<comment type="catalytic activity">
    <reaction evidence="1">
        <text>ATP + protein L-histidine = ADP + protein N-phospho-L-histidine.</text>
        <dbReference type="EC" id="2.7.13.3"/>
    </reaction>
</comment>
<accession>A0A1T4RRQ9</accession>
<sequence length="392" mass="41964">MLEWFGLARPRPVPAPAPQPADRPAASEEPATSGEESLPPASPALQEPTAAVIQADAVDRERELLTVTLANMAIRDLTLVESLLDIVEELETKTEDPDLLEQLFRIDNLATRMRRNGENLLVLAGQDTGDPHMEPVPLLDVARAAISEISDYERVRIGKFPERALSGTAADDISHLLAELLDNATAKSPDHAQVVISAQEMADERLLITVEDEGIGIPESQLADLNDRLSGAPVMDERVIKHMGLYVVSRIAQRHDLRVQLEARSFRGVSAHVIVPDTLLRHSSTPKAAAEPPRSVVQSPPAPRPTPATVPTSASPASGPAAGSSSGLTAAGLPRRSANRTTTPMPTLAQTDDASSGETPPEDAASRAERIRADLDGFLEGERAATKDEKDE</sequence>
<feature type="domain" description="Histidine kinase" evidence="9">
    <location>
        <begin position="68"/>
        <end position="279"/>
    </location>
</feature>
<dbReference type="STRING" id="1122192.SAMN02745673_02922"/>
<dbReference type="PANTHER" id="PTHR45436">
    <property type="entry name" value="SENSOR HISTIDINE KINASE YKOH"/>
    <property type="match status" value="1"/>
</dbReference>
<feature type="compositionally biased region" description="Polar residues" evidence="8">
    <location>
        <begin position="339"/>
        <end position="358"/>
    </location>
</feature>
<evidence type="ECO:0000256" key="3">
    <source>
        <dbReference type="ARBA" id="ARBA00022553"/>
    </source>
</evidence>
<evidence type="ECO:0000256" key="1">
    <source>
        <dbReference type="ARBA" id="ARBA00000085"/>
    </source>
</evidence>
<organism evidence="10 11">
    <name type="scientific">Marinactinospora thermotolerans DSM 45154</name>
    <dbReference type="NCBI Taxonomy" id="1122192"/>
    <lineage>
        <taxon>Bacteria</taxon>
        <taxon>Bacillati</taxon>
        <taxon>Actinomycetota</taxon>
        <taxon>Actinomycetes</taxon>
        <taxon>Streptosporangiales</taxon>
        <taxon>Nocardiopsidaceae</taxon>
        <taxon>Marinactinospora</taxon>
    </lineage>
</organism>
<feature type="region of interest" description="Disordered" evidence="8">
    <location>
        <begin position="1"/>
        <end position="45"/>
    </location>
</feature>
<protein>
    <recommendedName>
        <fullName evidence="2">histidine kinase</fullName>
        <ecNumber evidence="2">2.7.13.3</ecNumber>
    </recommendedName>
</protein>
<dbReference type="PANTHER" id="PTHR45436:SF5">
    <property type="entry name" value="SENSOR HISTIDINE KINASE TRCS"/>
    <property type="match status" value="1"/>
</dbReference>
<gene>
    <name evidence="10" type="ORF">SAMN02745673_02922</name>
</gene>
<evidence type="ECO:0000259" key="9">
    <source>
        <dbReference type="PROSITE" id="PS50109"/>
    </source>
</evidence>
<dbReference type="InterPro" id="IPR050428">
    <property type="entry name" value="TCS_sensor_his_kinase"/>
</dbReference>
<dbReference type="Proteomes" id="UP000190637">
    <property type="component" value="Unassembled WGS sequence"/>
</dbReference>
<evidence type="ECO:0000256" key="8">
    <source>
        <dbReference type="SAM" id="MobiDB-lite"/>
    </source>
</evidence>
<dbReference type="GO" id="GO:0004673">
    <property type="term" value="F:protein histidine kinase activity"/>
    <property type="evidence" value="ECO:0007669"/>
    <property type="project" value="UniProtKB-EC"/>
</dbReference>
<feature type="compositionally biased region" description="Low complexity" evidence="8">
    <location>
        <begin position="309"/>
        <end position="332"/>
    </location>
</feature>
<proteinExistence type="predicted"/>
<reference evidence="10 11" key="1">
    <citation type="submission" date="2017-02" db="EMBL/GenBank/DDBJ databases">
        <authorList>
            <person name="Peterson S.W."/>
        </authorList>
    </citation>
    <scope>NUCLEOTIDE SEQUENCE [LARGE SCALE GENOMIC DNA]</scope>
    <source>
        <strain evidence="10 11">DSM 45154</strain>
    </source>
</reference>
<evidence type="ECO:0000313" key="10">
    <source>
        <dbReference type="EMBL" id="SKA18622.1"/>
    </source>
</evidence>
<feature type="compositionally biased region" description="Pro residues" evidence="8">
    <location>
        <begin position="11"/>
        <end position="21"/>
    </location>
</feature>
<dbReference type="GO" id="GO:0000160">
    <property type="term" value="P:phosphorelay signal transduction system"/>
    <property type="evidence" value="ECO:0007669"/>
    <property type="project" value="TreeGrafter"/>
</dbReference>
<feature type="region of interest" description="Disordered" evidence="8">
    <location>
        <begin position="283"/>
        <end position="392"/>
    </location>
</feature>
<evidence type="ECO:0000256" key="4">
    <source>
        <dbReference type="ARBA" id="ARBA00022679"/>
    </source>
</evidence>
<dbReference type="SMART" id="SM00387">
    <property type="entry name" value="HATPase_c"/>
    <property type="match status" value="1"/>
</dbReference>
<dbReference type="EC" id="2.7.13.3" evidence="2"/>
<dbReference type="GO" id="GO:0005886">
    <property type="term" value="C:plasma membrane"/>
    <property type="evidence" value="ECO:0007669"/>
    <property type="project" value="TreeGrafter"/>
</dbReference>
<dbReference type="InterPro" id="IPR036890">
    <property type="entry name" value="HATPase_C_sf"/>
</dbReference>
<keyword evidence="11" id="KW-1185">Reference proteome</keyword>
<keyword evidence="4" id="KW-0808">Transferase</keyword>
<keyword evidence="7" id="KW-1133">Transmembrane helix</keyword>
<evidence type="ECO:0000256" key="7">
    <source>
        <dbReference type="ARBA" id="ARBA00022989"/>
    </source>
</evidence>
<keyword evidence="6 10" id="KW-0418">Kinase</keyword>
<dbReference type="InterPro" id="IPR005467">
    <property type="entry name" value="His_kinase_dom"/>
</dbReference>
<dbReference type="AlphaFoldDB" id="A0A1T4RRQ9"/>
<evidence type="ECO:0000256" key="5">
    <source>
        <dbReference type="ARBA" id="ARBA00022692"/>
    </source>
</evidence>
<dbReference type="EMBL" id="FUWS01000007">
    <property type="protein sequence ID" value="SKA18622.1"/>
    <property type="molecule type" value="Genomic_DNA"/>
</dbReference>
<feature type="compositionally biased region" description="Basic and acidic residues" evidence="8">
    <location>
        <begin position="364"/>
        <end position="392"/>
    </location>
</feature>
<dbReference type="Gene3D" id="3.30.565.10">
    <property type="entry name" value="Histidine kinase-like ATPase, C-terminal domain"/>
    <property type="match status" value="1"/>
</dbReference>
<keyword evidence="7" id="KW-0472">Membrane</keyword>